<feature type="chain" id="PRO_5041276572" description="UPAR/Ly6 domain-containing protein" evidence="4">
    <location>
        <begin position="35"/>
        <end position="111"/>
    </location>
</feature>
<dbReference type="EMBL" id="OX395127">
    <property type="protein sequence ID" value="CAI5767869.1"/>
    <property type="molecule type" value="Genomic_DNA"/>
</dbReference>
<dbReference type="Proteomes" id="UP001178461">
    <property type="component" value="Chromosome 2"/>
</dbReference>
<keyword evidence="3" id="KW-1015">Disulfide bond</keyword>
<evidence type="ECO:0000256" key="3">
    <source>
        <dbReference type="ARBA" id="ARBA00023157"/>
    </source>
</evidence>
<evidence type="ECO:0000313" key="6">
    <source>
        <dbReference type="Proteomes" id="UP001178461"/>
    </source>
</evidence>
<organism evidence="5 6">
    <name type="scientific">Podarcis lilfordi</name>
    <name type="common">Lilford's wall lizard</name>
    <dbReference type="NCBI Taxonomy" id="74358"/>
    <lineage>
        <taxon>Eukaryota</taxon>
        <taxon>Metazoa</taxon>
        <taxon>Chordata</taxon>
        <taxon>Craniata</taxon>
        <taxon>Vertebrata</taxon>
        <taxon>Euteleostomi</taxon>
        <taxon>Lepidosauria</taxon>
        <taxon>Squamata</taxon>
        <taxon>Bifurcata</taxon>
        <taxon>Unidentata</taxon>
        <taxon>Episquamata</taxon>
        <taxon>Laterata</taxon>
        <taxon>Lacertibaenia</taxon>
        <taxon>Lacertidae</taxon>
        <taxon>Podarcis</taxon>
    </lineage>
</organism>
<evidence type="ECO:0008006" key="7">
    <source>
        <dbReference type="Google" id="ProtNLM"/>
    </source>
</evidence>
<dbReference type="Gene3D" id="2.10.60.10">
    <property type="entry name" value="CD59"/>
    <property type="match status" value="1"/>
</dbReference>
<sequence length="111" mass="12328">MGQSFFPDNRGLRVAQVCLLAFCILLCLKPGVDAIECRSCISNNPDEPCEPSDRKCTGVICVLGEIFSENGDKVQYFKECGSEESKELCGKEYTLEKREKITCCETDLCNA</sequence>
<comment type="subcellular location">
    <subcellularLocation>
        <location evidence="1">Secreted</location>
    </subcellularLocation>
</comment>
<keyword evidence="2" id="KW-0964">Secreted</keyword>
<name>A0AA35JZ40_9SAUR</name>
<dbReference type="SUPFAM" id="SSF57302">
    <property type="entry name" value="Snake toxin-like"/>
    <property type="match status" value="1"/>
</dbReference>
<feature type="signal peptide" evidence="4">
    <location>
        <begin position="1"/>
        <end position="34"/>
    </location>
</feature>
<evidence type="ECO:0000256" key="1">
    <source>
        <dbReference type="ARBA" id="ARBA00004613"/>
    </source>
</evidence>
<gene>
    <name evidence="5" type="ORF">PODLI_1B003181</name>
</gene>
<evidence type="ECO:0000256" key="4">
    <source>
        <dbReference type="SAM" id="SignalP"/>
    </source>
</evidence>
<dbReference type="GO" id="GO:0005576">
    <property type="term" value="C:extracellular region"/>
    <property type="evidence" value="ECO:0007669"/>
    <property type="project" value="UniProtKB-SubCell"/>
</dbReference>
<dbReference type="InterPro" id="IPR045860">
    <property type="entry name" value="Snake_toxin-like_sf"/>
</dbReference>
<accession>A0AA35JZ40</accession>
<keyword evidence="6" id="KW-1185">Reference proteome</keyword>
<dbReference type="AlphaFoldDB" id="A0AA35JZ40"/>
<evidence type="ECO:0000256" key="2">
    <source>
        <dbReference type="ARBA" id="ARBA00022525"/>
    </source>
</evidence>
<evidence type="ECO:0000313" key="5">
    <source>
        <dbReference type="EMBL" id="CAI5767869.1"/>
    </source>
</evidence>
<keyword evidence="4" id="KW-0732">Signal</keyword>
<protein>
    <recommendedName>
        <fullName evidence="7">UPAR/Ly6 domain-containing protein</fullName>
    </recommendedName>
</protein>
<reference evidence="5" key="1">
    <citation type="submission" date="2022-12" db="EMBL/GenBank/DDBJ databases">
        <authorList>
            <person name="Alioto T."/>
            <person name="Alioto T."/>
            <person name="Gomez Garrido J."/>
        </authorList>
    </citation>
    <scope>NUCLEOTIDE SEQUENCE</scope>
</reference>
<proteinExistence type="predicted"/>